<dbReference type="HOGENOM" id="CLU_1861323_0_0_5"/>
<dbReference type="InParanoid" id="Q89LC4"/>
<gene>
    <name evidence="1" type="ordered locus">blr4621</name>
</gene>
<dbReference type="AlphaFoldDB" id="Q89LC4"/>
<accession>Q89LC4</accession>
<dbReference type="eggNOG" id="ENOG503290W">
    <property type="taxonomic scope" value="Bacteria"/>
</dbReference>
<proteinExistence type="predicted"/>
<organism evidence="1 2">
    <name type="scientific">Bradyrhizobium diazoefficiens (strain JCM 10833 / BCRC 13528 / IAM 13628 / NBRC 14792 / USDA 110)</name>
    <dbReference type="NCBI Taxonomy" id="224911"/>
    <lineage>
        <taxon>Bacteria</taxon>
        <taxon>Pseudomonadati</taxon>
        <taxon>Pseudomonadota</taxon>
        <taxon>Alphaproteobacteria</taxon>
        <taxon>Hyphomicrobiales</taxon>
        <taxon>Nitrobacteraceae</taxon>
        <taxon>Bradyrhizobium</taxon>
    </lineage>
</organism>
<sequence>MTIPAGNIFPDVRSRCRMASWGVGLRGPMQQFVAKANVDHYIGLLTGSDLTFNSQMAITRLLIAELDKLAHDQEHLEFAEKRAADGRDRVKRMTEMRDGHPFGTTEREQAERLLVNCENLQTVLEDFCNRLRERGSR</sequence>
<dbReference type="EnsemblBacteria" id="BAC49886">
    <property type="protein sequence ID" value="BAC49886"/>
    <property type="gene ID" value="BAC49886"/>
</dbReference>
<reference evidence="2" key="1">
    <citation type="journal article" date="2002" name="DNA Res.">
        <title>Complete genomic sequence of nitrogen-fixing symbiotic bacterium Bradyrhizobium japonicum USDA110.</title>
        <authorList>
            <person name="Kaneko T."/>
            <person name="Nakamura Y."/>
            <person name="Sato S."/>
            <person name="Minamisawa K."/>
            <person name="Uchiumi T."/>
            <person name="Sasamoto S."/>
            <person name="Watanabe A."/>
            <person name="Idesawa K."/>
            <person name="Iriguchi M."/>
            <person name="Kawashima K."/>
            <person name="Kohara M."/>
            <person name="Matsumoto M."/>
            <person name="Shimpo S."/>
            <person name="Tsuruoka H."/>
            <person name="Wada T."/>
            <person name="Yamada M."/>
            <person name="Tabata S."/>
        </authorList>
    </citation>
    <scope>NUCLEOTIDE SEQUENCE [LARGE SCALE GENOMIC DNA]</scope>
    <source>
        <strain evidence="2">JCM 10833 / BCRC 13528 / IAM 13628 / NBRC 14792 / USDA 110</strain>
    </source>
</reference>
<dbReference type="OrthoDB" id="8236728at2"/>
<keyword evidence="2" id="KW-1185">Reference proteome</keyword>
<name>Q89LC4_BRADU</name>
<dbReference type="Proteomes" id="UP000002526">
    <property type="component" value="Chromosome"/>
</dbReference>
<evidence type="ECO:0000313" key="2">
    <source>
        <dbReference type="Proteomes" id="UP000002526"/>
    </source>
</evidence>
<dbReference type="KEGG" id="bja:blr4621"/>
<evidence type="ECO:0000313" key="1">
    <source>
        <dbReference type="EMBL" id="BAC49886.1"/>
    </source>
</evidence>
<dbReference type="EMBL" id="BA000040">
    <property type="protein sequence ID" value="BAC49886.1"/>
    <property type="molecule type" value="Genomic_DNA"/>
</dbReference>
<protein>
    <submittedName>
        <fullName evidence="1">Blr4621 protein</fullName>
    </submittedName>
</protein>